<dbReference type="Proteomes" id="UP001283361">
    <property type="component" value="Unassembled WGS sequence"/>
</dbReference>
<proteinExistence type="predicted"/>
<gene>
    <name evidence="2" type="ORF">RRG08_044942</name>
</gene>
<protein>
    <submittedName>
        <fullName evidence="2">Uncharacterized protein</fullName>
    </submittedName>
</protein>
<accession>A0AAE0ZUI3</accession>
<organism evidence="2 3">
    <name type="scientific">Elysia crispata</name>
    <name type="common">lettuce slug</name>
    <dbReference type="NCBI Taxonomy" id="231223"/>
    <lineage>
        <taxon>Eukaryota</taxon>
        <taxon>Metazoa</taxon>
        <taxon>Spiralia</taxon>
        <taxon>Lophotrochozoa</taxon>
        <taxon>Mollusca</taxon>
        <taxon>Gastropoda</taxon>
        <taxon>Heterobranchia</taxon>
        <taxon>Euthyneura</taxon>
        <taxon>Panpulmonata</taxon>
        <taxon>Sacoglossa</taxon>
        <taxon>Placobranchoidea</taxon>
        <taxon>Plakobranchidae</taxon>
        <taxon>Elysia</taxon>
    </lineage>
</organism>
<sequence length="84" mass="9429">MFQQDRGAQSQSPFRACLKGTSLDKISFVQPDQGKFLVHLSPLVIHGYLLYSRETKLAGRQRNNAADVGPVASRGQRKPVQEFR</sequence>
<feature type="region of interest" description="Disordered" evidence="1">
    <location>
        <begin position="60"/>
        <end position="84"/>
    </location>
</feature>
<name>A0AAE0ZUI3_9GAST</name>
<comment type="caution">
    <text evidence="2">The sequence shown here is derived from an EMBL/GenBank/DDBJ whole genome shotgun (WGS) entry which is preliminary data.</text>
</comment>
<keyword evidence="3" id="KW-1185">Reference proteome</keyword>
<evidence type="ECO:0000313" key="3">
    <source>
        <dbReference type="Proteomes" id="UP001283361"/>
    </source>
</evidence>
<evidence type="ECO:0000256" key="1">
    <source>
        <dbReference type="SAM" id="MobiDB-lite"/>
    </source>
</evidence>
<dbReference type="AlphaFoldDB" id="A0AAE0ZUI3"/>
<dbReference type="EMBL" id="JAWDGP010003346">
    <property type="protein sequence ID" value="KAK3775266.1"/>
    <property type="molecule type" value="Genomic_DNA"/>
</dbReference>
<evidence type="ECO:0000313" key="2">
    <source>
        <dbReference type="EMBL" id="KAK3775266.1"/>
    </source>
</evidence>
<reference evidence="2" key="1">
    <citation type="journal article" date="2023" name="G3 (Bethesda)">
        <title>A reference genome for the long-term kleptoplast-retaining sea slug Elysia crispata morphotype clarki.</title>
        <authorList>
            <person name="Eastman K.E."/>
            <person name="Pendleton A.L."/>
            <person name="Shaikh M.A."/>
            <person name="Suttiyut T."/>
            <person name="Ogas R."/>
            <person name="Tomko P."/>
            <person name="Gavelis G."/>
            <person name="Widhalm J.R."/>
            <person name="Wisecaver J.H."/>
        </authorList>
    </citation>
    <scope>NUCLEOTIDE SEQUENCE</scope>
    <source>
        <strain evidence="2">ECLA1</strain>
    </source>
</reference>